<keyword evidence="19" id="KW-0511">Multifunctional enzyme</keyword>
<sequence>MASEADNENRSRPLPTLSENNYPEWRRRVVMLLKHKKLYQHCVDETLPSVSSDSRPSEVDNKIIDANAETCNLIAGTLDSNTFTEIFDDDETMENAHLLWNKLTKRFASSTFNNQARIWMRFCRITYNGNLQSFISEVKQCLNEVISVKVEVGTPTLAFTILIKLPENYHNIVEKVTANTETLGNPNAIINLLHDVALKEEALNLQNNNQSLALNREIFRSKTIHYCRDGKHNPLVSHPAERCWQLHPNLRPERHTRDPKVNLTIARALMTTTQTKSQTCSIVLDTGASNHMLNDMLFFTDIKREVNMAISTGCDTLTLNAAGEGTVKLMDKNGKIWTLRDSLEITIKNKGSVYEVFLNNYNKPAFYCATNSGILETTITLPKPISLYTTNESWHDRLGHMHEEGIKRLIPKFKQEGTCTICVQGKFPKLPFQHNFQDTKHPLENIHLDLCGPMQTASIGGARYFMIIIDQFTSYIKIKFLTHKNEAYTHFRNFKEHAENKQKRRICNITSDGGGEFVNSNFERLTDESGITHIISPPYTPQHNGIAERGNQAVIEKTCCLMLQSKLPPRFWAEAATTATMLCNLVQKGEKTPYQLWNAQVPPINKLRPFGCRTWVRVLEANRNGKFDPVAWEGIFLGYTNQATAYRVLRKMDNTVIISRHVKFEESVFPALSTNFPNVPLQFPVLNFSFNHDHRNLSADTSDLTSDSATEGDVFHDSLEELPARQIRVIGPRHPTLISSEIRTDKILPFSRRAHKTDLLKGSPAPTSYKKAIEGNDKEEWTLAINKELDNMKRPGVWSIEDKKANNHPITTTWVFKVKRDHNDKIIEHKAQLCAQGFHQIEGLDYLSTFSPTGRVSSLRVLIAHAA</sequence>
<dbReference type="GO" id="GO:0005634">
    <property type="term" value="C:nucleus"/>
    <property type="evidence" value="ECO:0007669"/>
    <property type="project" value="UniProtKB-ARBA"/>
</dbReference>
<evidence type="ECO:0000256" key="4">
    <source>
        <dbReference type="ARBA" id="ARBA00022670"/>
    </source>
</evidence>
<dbReference type="Proteomes" id="UP000765509">
    <property type="component" value="Unassembled WGS sequence"/>
</dbReference>
<keyword evidence="7" id="KW-0479">Metal-binding</keyword>
<keyword evidence="16" id="KW-0808">Transferase</keyword>
<dbReference type="InterPro" id="IPR039537">
    <property type="entry name" value="Retrotran_Ty1/copia-like"/>
</dbReference>
<dbReference type="PANTHER" id="PTHR42648:SF11">
    <property type="entry name" value="TRANSPOSON TY4-P GAG-POL POLYPROTEIN"/>
    <property type="match status" value="1"/>
</dbReference>
<dbReference type="InterPro" id="IPR012337">
    <property type="entry name" value="RNaseH-like_sf"/>
</dbReference>
<evidence type="ECO:0000256" key="18">
    <source>
        <dbReference type="ARBA" id="ARBA00023172"/>
    </source>
</evidence>
<comment type="function">
    <text evidence="1">The aspartyl protease (PR) mediates the proteolytic cleavages of the Gag and Gag-Pol polyproteins after assembly of the VLP.</text>
</comment>
<gene>
    <name evidence="23" type="ORF">O181_082577</name>
</gene>
<dbReference type="InterPro" id="IPR054722">
    <property type="entry name" value="PolX-like_BBD"/>
</dbReference>
<comment type="catalytic activity">
    <reaction evidence="20">
        <text>DNA(n) + a 2'-deoxyribonucleoside 5'-triphosphate = DNA(n+1) + diphosphate</text>
        <dbReference type="Rhea" id="RHEA:22508"/>
        <dbReference type="Rhea" id="RHEA-COMP:17339"/>
        <dbReference type="Rhea" id="RHEA-COMP:17340"/>
        <dbReference type="ChEBI" id="CHEBI:33019"/>
        <dbReference type="ChEBI" id="CHEBI:61560"/>
        <dbReference type="ChEBI" id="CHEBI:173112"/>
        <dbReference type="EC" id="2.7.7.49"/>
    </reaction>
</comment>
<reference evidence="23" key="1">
    <citation type="submission" date="2021-03" db="EMBL/GenBank/DDBJ databases">
        <title>Draft genome sequence of rust myrtle Austropuccinia psidii MF-1, a brazilian biotype.</title>
        <authorList>
            <person name="Quecine M.C."/>
            <person name="Pachon D.M.R."/>
            <person name="Bonatelli M.L."/>
            <person name="Correr F.H."/>
            <person name="Franceschini L.M."/>
            <person name="Leite T.F."/>
            <person name="Margarido G.R.A."/>
            <person name="Almeida C.A."/>
            <person name="Ferrarezi J.A."/>
            <person name="Labate C.A."/>
        </authorList>
    </citation>
    <scope>NUCLEOTIDE SEQUENCE</scope>
    <source>
        <strain evidence="23">MF-1</strain>
    </source>
</reference>
<comment type="catalytic activity">
    <reaction evidence="21">
        <text>DNA(n) + a 2'-deoxyribonucleoside 5'-triphosphate = DNA(n+1) + diphosphate</text>
        <dbReference type="Rhea" id="RHEA:22508"/>
        <dbReference type="Rhea" id="RHEA-COMP:17339"/>
        <dbReference type="Rhea" id="RHEA-COMP:17340"/>
        <dbReference type="ChEBI" id="CHEBI:33019"/>
        <dbReference type="ChEBI" id="CHEBI:61560"/>
        <dbReference type="ChEBI" id="CHEBI:173112"/>
        <dbReference type="EC" id="2.7.7.7"/>
    </reaction>
</comment>
<dbReference type="InterPro" id="IPR025724">
    <property type="entry name" value="GAG-pre-integrase_dom"/>
</dbReference>
<evidence type="ECO:0000256" key="20">
    <source>
        <dbReference type="ARBA" id="ARBA00048173"/>
    </source>
</evidence>
<evidence type="ECO:0000313" key="23">
    <source>
        <dbReference type="EMBL" id="MBW0542862.1"/>
    </source>
</evidence>
<keyword evidence="12" id="KW-0460">Magnesium</keyword>
<dbReference type="GO" id="GO:0005524">
    <property type="term" value="F:ATP binding"/>
    <property type="evidence" value="ECO:0007669"/>
    <property type="project" value="UniProtKB-KW"/>
</dbReference>
<evidence type="ECO:0000256" key="5">
    <source>
        <dbReference type="ARBA" id="ARBA00022695"/>
    </source>
</evidence>
<dbReference type="SUPFAM" id="SSF53098">
    <property type="entry name" value="Ribonuclease H-like"/>
    <property type="match status" value="1"/>
</dbReference>
<evidence type="ECO:0000256" key="16">
    <source>
        <dbReference type="ARBA" id="ARBA00022932"/>
    </source>
</evidence>
<dbReference type="Pfam" id="PF22936">
    <property type="entry name" value="Pol_BBD"/>
    <property type="match status" value="1"/>
</dbReference>
<dbReference type="GO" id="GO:0015074">
    <property type="term" value="P:DNA integration"/>
    <property type="evidence" value="ECO:0007669"/>
    <property type="project" value="UniProtKB-KW"/>
</dbReference>
<dbReference type="PANTHER" id="PTHR42648">
    <property type="entry name" value="TRANSPOSASE, PUTATIVE-RELATED"/>
    <property type="match status" value="1"/>
</dbReference>
<dbReference type="GO" id="GO:0046872">
    <property type="term" value="F:metal ion binding"/>
    <property type="evidence" value="ECO:0007669"/>
    <property type="project" value="UniProtKB-KW"/>
</dbReference>
<evidence type="ECO:0000256" key="19">
    <source>
        <dbReference type="ARBA" id="ARBA00023268"/>
    </source>
</evidence>
<evidence type="ECO:0000256" key="10">
    <source>
        <dbReference type="ARBA" id="ARBA00022801"/>
    </source>
</evidence>
<evidence type="ECO:0000256" key="2">
    <source>
        <dbReference type="ARBA" id="ARBA00022578"/>
    </source>
</evidence>
<keyword evidence="13" id="KW-0694">RNA-binding</keyword>
<evidence type="ECO:0000256" key="21">
    <source>
        <dbReference type="ARBA" id="ARBA00049244"/>
    </source>
</evidence>
<comment type="caution">
    <text evidence="23">The sequence shown here is derived from an EMBL/GenBank/DDBJ whole genome shotgun (WGS) entry which is preliminary data.</text>
</comment>
<keyword evidence="2" id="KW-0815">Transposition</keyword>
<dbReference type="Gene3D" id="3.30.420.10">
    <property type="entry name" value="Ribonuclease H-like superfamily/Ribonuclease H"/>
    <property type="match status" value="1"/>
</dbReference>
<proteinExistence type="predicted"/>
<keyword evidence="11" id="KW-0067">ATP-binding</keyword>
<keyword evidence="18" id="KW-0233">DNA recombination</keyword>
<dbReference type="Pfam" id="PF14223">
    <property type="entry name" value="Retrotran_gag_2"/>
    <property type="match status" value="1"/>
</dbReference>
<keyword evidence="24" id="KW-1185">Reference proteome</keyword>
<feature type="domain" description="Integrase catalytic" evidence="22">
    <location>
        <begin position="438"/>
        <end position="601"/>
    </location>
</feature>
<dbReference type="InterPro" id="IPR036397">
    <property type="entry name" value="RNaseH_sf"/>
</dbReference>
<dbReference type="GO" id="GO:0004519">
    <property type="term" value="F:endonuclease activity"/>
    <property type="evidence" value="ECO:0007669"/>
    <property type="project" value="UniProtKB-KW"/>
</dbReference>
<keyword evidence="5" id="KW-0548">Nucleotidyltransferase</keyword>
<evidence type="ECO:0000256" key="1">
    <source>
        <dbReference type="ARBA" id="ARBA00002180"/>
    </source>
</evidence>
<evidence type="ECO:0000259" key="22">
    <source>
        <dbReference type="PROSITE" id="PS50994"/>
    </source>
</evidence>
<dbReference type="InterPro" id="IPR057670">
    <property type="entry name" value="SH3_retrovirus"/>
</dbReference>
<keyword evidence="10" id="KW-0378">Hydrolase</keyword>
<evidence type="ECO:0000256" key="11">
    <source>
        <dbReference type="ARBA" id="ARBA00022840"/>
    </source>
</evidence>
<dbReference type="Pfam" id="PF25597">
    <property type="entry name" value="SH3_retrovirus"/>
    <property type="match status" value="1"/>
</dbReference>
<keyword evidence="8" id="KW-0547">Nucleotide-binding</keyword>
<dbReference type="GO" id="GO:0003887">
    <property type="term" value="F:DNA-directed DNA polymerase activity"/>
    <property type="evidence" value="ECO:0007669"/>
    <property type="project" value="UniProtKB-KW"/>
</dbReference>
<evidence type="ECO:0000256" key="3">
    <source>
        <dbReference type="ARBA" id="ARBA00022612"/>
    </source>
</evidence>
<evidence type="ECO:0000256" key="14">
    <source>
        <dbReference type="ARBA" id="ARBA00022908"/>
    </source>
</evidence>
<dbReference type="PROSITE" id="PS50994">
    <property type="entry name" value="INTEGRASE"/>
    <property type="match status" value="1"/>
</dbReference>
<evidence type="ECO:0000256" key="12">
    <source>
        <dbReference type="ARBA" id="ARBA00022842"/>
    </source>
</evidence>
<keyword evidence="3" id="KW-1188">Viral release from host cell</keyword>
<evidence type="ECO:0000256" key="7">
    <source>
        <dbReference type="ARBA" id="ARBA00022723"/>
    </source>
</evidence>
<evidence type="ECO:0000256" key="9">
    <source>
        <dbReference type="ARBA" id="ARBA00022759"/>
    </source>
</evidence>
<keyword evidence="16" id="KW-0239">DNA-directed DNA polymerase</keyword>
<dbReference type="EMBL" id="AVOT02047559">
    <property type="protein sequence ID" value="MBW0542862.1"/>
    <property type="molecule type" value="Genomic_DNA"/>
</dbReference>
<dbReference type="GO" id="GO:0003964">
    <property type="term" value="F:RNA-directed DNA polymerase activity"/>
    <property type="evidence" value="ECO:0007669"/>
    <property type="project" value="UniProtKB-KW"/>
</dbReference>
<dbReference type="GO" id="GO:0006310">
    <property type="term" value="P:DNA recombination"/>
    <property type="evidence" value="ECO:0007669"/>
    <property type="project" value="UniProtKB-KW"/>
</dbReference>
<dbReference type="AlphaFoldDB" id="A0A9Q3IJC4"/>
<keyword evidence="4" id="KW-0645">Protease</keyword>
<dbReference type="GO" id="GO:0032196">
    <property type="term" value="P:transposition"/>
    <property type="evidence" value="ECO:0007669"/>
    <property type="project" value="UniProtKB-KW"/>
</dbReference>
<keyword evidence="9" id="KW-0255">Endonuclease</keyword>
<evidence type="ECO:0000256" key="13">
    <source>
        <dbReference type="ARBA" id="ARBA00022884"/>
    </source>
</evidence>
<organism evidence="23 24">
    <name type="scientific">Austropuccinia psidii MF-1</name>
    <dbReference type="NCBI Taxonomy" id="1389203"/>
    <lineage>
        <taxon>Eukaryota</taxon>
        <taxon>Fungi</taxon>
        <taxon>Dikarya</taxon>
        <taxon>Basidiomycota</taxon>
        <taxon>Pucciniomycotina</taxon>
        <taxon>Pucciniomycetes</taxon>
        <taxon>Pucciniales</taxon>
        <taxon>Sphaerophragmiaceae</taxon>
        <taxon>Austropuccinia</taxon>
    </lineage>
</organism>
<protein>
    <recommendedName>
        <fullName evidence="22">Integrase catalytic domain-containing protein</fullName>
    </recommendedName>
</protein>
<evidence type="ECO:0000256" key="15">
    <source>
        <dbReference type="ARBA" id="ARBA00022918"/>
    </source>
</evidence>
<keyword evidence="6" id="KW-0540">Nuclease</keyword>
<keyword evidence="17" id="KW-0917">Virion maturation</keyword>
<accession>A0A9Q3IJC4</accession>
<evidence type="ECO:0000256" key="6">
    <source>
        <dbReference type="ARBA" id="ARBA00022722"/>
    </source>
</evidence>
<evidence type="ECO:0000256" key="8">
    <source>
        <dbReference type="ARBA" id="ARBA00022741"/>
    </source>
</evidence>
<keyword evidence="14" id="KW-0229">DNA integration</keyword>
<evidence type="ECO:0000313" key="24">
    <source>
        <dbReference type="Proteomes" id="UP000765509"/>
    </source>
</evidence>
<dbReference type="GO" id="GO:0006508">
    <property type="term" value="P:proteolysis"/>
    <property type="evidence" value="ECO:0007669"/>
    <property type="project" value="UniProtKB-KW"/>
</dbReference>
<dbReference type="InterPro" id="IPR013103">
    <property type="entry name" value="RVT_2"/>
</dbReference>
<dbReference type="GO" id="GO:0003723">
    <property type="term" value="F:RNA binding"/>
    <property type="evidence" value="ECO:0007669"/>
    <property type="project" value="UniProtKB-KW"/>
</dbReference>
<keyword evidence="15" id="KW-0695">RNA-directed DNA polymerase</keyword>
<dbReference type="GO" id="GO:0008233">
    <property type="term" value="F:peptidase activity"/>
    <property type="evidence" value="ECO:0007669"/>
    <property type="project" value="UniProtKB-KW"/>
</dbReference>
<dbReference type="Pfam" id="PF07727">
    <property type="entry name" value="RVT_2"/>
    <property type="match status" value="1"/>
</dbReference>
<dbReference type="InterPro" id="IPR001584">
    <property type="entry name" value="Integrase_cat-core"/>
</dbReference>
<dbReference type="Pfam" id="PF13976">
    <property type="entry name" value="gag_pre-integrs"/>
    <property type="match status" value="1"/>
</dbReference>
<evidence type="ECO:0000256" key="17">
    <source>
        <dbReference type="ARBA" id="ARBA00023113"/>
    </source>
</evidence>
<name>A0A9Q3IJC4_9BASI</name>